<evidence type="ECO:0000313" key="2">
    <source>
        <dbReference type="Proteomes" id="UP000297245"/>
    </source>
</evidence>
<evidence type="ECO:0008006" key="3">
    <source>
        <dbReference type="Google" id="ProtNLM"/>
    </source>
</evidence>
<proteinExistence type="predicted"/>
<dbReference type="Proteomes" id="UP000297245">
    <property type="component" value="Unassembled WGS sequence"/>
</dbReference>
<gene>
    <name evidence="1" type="ORF">K435DRAFT_965772</name>
</gene>
<keyword evidence="2" id="KW-1185">Reference proteome</keyword>
<reference evidence="1 2" key="1">
    <citation type="journal article" date="2019" name="Nat. Ecol. Evol.">
        <title>Megaphylogeny resolves global patterns of mushroom evolution.</title>
        <authorList>
            <person name="Varga T."/>
            <person name="Krizsan K."/>
            <person name="Foldi C."/>
            <person name="Dima B."/>
            <person name="Sanchez-Garcia M."/>
            <person name="Sanchez-Ramirez S."/>
            <person name="Szollosi G.J."/>
            <person name="Szarkandi J.G."/>
            <person name="Papp V."/>
            <person name="Albert L."/>
            <person name="Andreopoulos W."/>
            <person name="Angelini C."/>
            <person name="Antonin V."/>
            <person name="Barry K.W."/>
            <person name="Bougher N.L."/>
            <person name="Buchanan P."/>
            <person name="Buyck B."/>
            <person name="Bense V."/>
            <person name="Catcheside P."/>
            <person name="Chovatia M."/>
            <person name="Cooper J."/>
            <person name="Damon W."/>
            <person name="Desjardin D."/>
            <person name="Finy P."/>
            <person name="Geml J."/>
            <person name="Haridas S."/>
            <person name="Hughes K."/>
            <person name="Justo A."/>
            <person name="Karasinski D."/>
            <person name="Kautmanova I."/>
            <person name="Kiss B."/>
            <person name="Kocsube S."/>
            <person name="Kotiranta H."/>
            <person name="LaButti K.M."/>
            <person name="Lechner B.E."/>
            <person name="Liimatainen K."/>
            <person name="Lipzen A."/>
            <person name="Lukacs Z."/>
            <person name="Mihaltcheva S."/>
            <person name="Morgado L.N."/>
            <person name="Niskanen T."/>
            <person name="Noordeloos M.E."/>
            <person name="Ohm R.A."/>
            <person name="Ortiz-Santana B."/>
            <person name="Ovrebo C."/>
            <person name="Racz N."/>
            <person name="Riley R."/>
            <person name="Savchenko A."/>
            <person name="Shiryaev A."/>
            <person name="Soop K."/>
            <person name="Spirin V."/>
            <person name="Szebenyi C."/>
            <person name="Tomsovsky M."/>
            <person name="Tulloss R.E."/>
            <person name="Uehling J."/>
            <person name="Grigoriev I.V."/>
            <person name="Vagvolgyi C."/>
            <person name="Papp T."/>
            <person name="Martin F.M."/>
            <person name="Miettinen O."/>
            <person name="Hibbett D.S."/>
            <person name="Nagy L.G."/>
        </authorList>
    </citation>
    <scope>NUCLEOTIDE SEQUENCE [LARGE SCALE GENOMIC DNA]</scope>
    <source>
        <strain evidence="1 2">CBS 962.96</strain>
    </source>
</reference>
<dbReference type="InterPro" id="IPR051035">
    <property type="entry name" value="Mito_inheritance_9"/>
</dbReference>
<dbReference type="EMBL" id="ML179168">
    <property type="protein sequence ID" value="THU96791.1"/>
    <property type="molecule type" value="Genomic_DNA"/>
</dbReference>
<name>A0A4S8M4C0_DENBC</name>
<dbReference type="GO" id="GO:0005739">
    <property type="term" value="C:mitochondrion"/>
    <property type="evidence" value="ECO:0007669"/>
    <property type="project" value="TreeGrafter"/>
</dbReference>
<accession>A0A4S8M4C0</accession>
<protein>
    <recommendedName>
        <fullName evidence="3">Aminoglycoside phosphotransferase domain-containing protein</fullName>
    </recommendedName>
</protein>
<dbReference type="PANTHER" id="PTHR36091:SF1">
    <property type="entry name" value="ALTERED INHERITANCE OF MITOCHONDRIA PROTEIN 9, MITOCHONDRIAL"/>
    <property type="match status" value="1"/>
</dbReference>
<organism evidence="1 2">
    <name type="scientific">Dendrothele bispora (strain CBS 962.96)</name>
    <dbReference type="NCBI Taxonomy" id="1314807"/>
    <lineage>
        <taxon>Eukaryota</taxon>
        <taxon>Fungi</taxon>
        <taxon>Dikarya</taxon>
        <taxon>Basidiomycota</taxon>
        <taxon>Agaricomycotina</taxon>
        <taxon>Agaricomycetes</taxon>
        <taxon>Agaricomycetidae</taxon>
        <taxon>Agaricales</taxon>
        <taxon>Agaricales incertae sedis</taxon>
        <taxon>Dendrothele</taxon>
    </lineage>
</organism>
<dbReference type="AlphaFoldDB" id="A0A4S8M4C0"/>
<dbReference type="PANTHER" id="PTHR36091">
    <property type="entry name" value="ALTERED INHERITANCE OF MITOCHONDRIA PROTEIN 9, MITOCHONDRIAL"/>
    <property type="match status" value="1"/>
</dbReference>
<sequence>MVYPSRFLVDPKHIRTPSFLFTSSLSNSKARPPFRTCRIRCFSESQSKTQDDAAKALADFILEKHTFEPKGRWLWNDDIQRVKQTVNINMNALVTLAITALNVDLDWDGQMQTGTVEQGSFNRFFLTRLALRGTNASTESSNVPNSALTQVPYGLVGNTHLSTLSEVATISFVREVLKHPAPRVLEWSSSLTQNVVGRDFMMTEHLDGTQLAHRGWDTMTTVRNPDNRRLIRQIMTHQASMVQKPFSQIGSIYLKEDVSEELQKRPLFLNPEDNEHPLADKYRIGPIADKAFYFLGEEPVEGDRGPWPDMESFLQATCRLMIRRAKHQSTQSNIQSSSASLSRSRPEDLPEIIDLLEKHIQMIPHIVSSIPLELRAPVLTHPRLDARSILLAEDGSIQSYINWQDASVIPFFLRSSLPPLFRFDYTPDNSQQRRALLAAKLVDKMTPMYNKAWENPFWISQGSFNFCEIVLSCWGEGPVLLRQLVYNLVQSWPEEIGVPCPVEISESEMERQRDALEKAMIHQQRMDEGILLMGCTEDGWVSNEGFERADAMRKQIREAWLEEHHDGPFPFEDGRYSSNLV</sequence>
<evidence type="ECO:0000313" key="1">
    <source>
        <dbReference type="EMBL" id="THU96791.1"/>
    </source>
</evidence>
<dbReference type="OrthoDB" id="2968323at2759"/>